<gene>
    <name evidence="2" type="ORF">EVG15_09825</name>
</gene>
<sequence>MGKLINFFETNKRLFIVRKHQNTIRQEKYRISMIRTFLSFCEKNNIFHTGQISQKIVERFFEEYLIDCGHSTKKQYFLVIRHFFKRFLKKELNDVKKLRY</sequence>
<dbReference type="Gene3D" id="1.10.150.130">
    <property type="match status" value="1"/>
</dbReference>
<dbReference type="AlphaFoldDB" id="A0A519BKB4"/>
<evidence type="ECO:0000313" key="3">
    <source>
        <dbReference type="Proteomes" id="UP000319296"/>
    </source>
</evidence>
<dbReference type="InterPro" id="IPR010998">
    <property type="entry name" value="Integrase_recombinase_N"/>
</dbReference>
<comment type="caution">
    <text evidence="2">The sequence shown here is derived from an EMBL/GenBank/DDBJ whole genome shotgun (WGS) entry which is preliminary data.</text>
</comment>
<accession>A0A519BKB4</accession>
<reference evidence="2 3" key="1">
    <citation type="journal article" date="2019" name="ISME J.">
        <title>Insights into ecological role of a new deltaproteobacterial order Candidatus Acidulodesulfobacterales by metagenomics and metatranscriptomics.</title>
        <authorList>
            <person name="Tan S."/>
            <person name="Liu J."/>
            <person name="Fang Y."/>
            <person name="Hedlund B.P."/>
            <person name="Lian Z.H."/>
            <person name="Huang L.Y."/>
            <person name="Li J.T."/>
            <person name="Huang L.N."/>
            <person name="Li W.J."/>
            <person name="Jiang H.C."/>
            <person name="Dong H.L."/>
            <person name="Shu W.S."/>
        </authorList>
    </citation>
    <scope>NUCLEOTIDE SEQUENCE [LARGE SCALE GENOMIC DNA]</scope>
    <source>
        <strain evidence="2">AP1</strain>
    </source>
</reference>
<proteinExistence type="predicted"/>
<keyword evidence="1" id="KW-0238">DNA-binding</keyword>
<protein>
    <recommendedName>
        <fullName evidence="4">Core-binding (CB) domain-containing protein</fullName>
    </recommendedName>
</protein>
<organism evidence="2 3">
    <name type="scientific">Candidatus Acididesulfobacter diazotrophicus</name>
    <dbReference type="NCBI Taxonomy" id="2597226"/>
    <lineage>
        <taxon>Bacteria</taxon>
        <taxon>Deltaproteobacteria</taxon>
        <taxon>Candidatus Acidulodesulfobacterales</taxon>
        <taxon>Candidatus Acididesulfobacter</taxon>
    </lineage>
</organism>
<evidence type="ECO:0000256" key="1">
    <source>
        <dbReference type="ARBA" id="ARBA00023125"/>
    </source>
</evidence>
<name>A0A519BKB4_9DELT</name>
<dbReference type="EMBL" id="SGBB01000025">
    <property type="protein sequence ID" value="RZD17704.1"/>
    <property type="molecule type" value="Genomic_DNA"/>
</dbReference>
<dbReference type="GO" id="GO:0003677">
    <property type="term" value="F:DNA binding"/>
    <property type="evidence" value="ECO:0007669"/>
    <property type="project" value="UniProtKB-KW"/>
</dbReference>
<dbReference type="Proteomes" id="UP000319296">
    <property type="component" value="Unassembled WGS sequence"/>
</dbReference>
<evidence type="ECO:0000313" key="2">
    <source>
        <dbReference type="EMBL" id="RZD17704.1"/>
    </source>
</evidence>
<evidence type="ECO:0008006" key="4">
    <source>
        <dbReference type="Google" id="ProtNLM"/>
    </source>
</evidence>